<evidence type="ECO:0000256" key="3">
    <source>
        <dbReference type="ARBA" id="ARBA00022490"/>
    </source>
</evidence>
<dbReference type="InterPro" id="IPR053879">
    <property type="entry name" value="HYDIN_VesB_CFA65-like_Ig"/>
</dbReference>
<reference evidence="7" key="1">
    <citation type="submission" date="2021-04" db="EMBL/GenBank/DDBJ databases">
        <authorList>
            <consortium name="Molecular Ecology Group"/>
        </authorList>
    </citation>
    <scope>NUCLEOTIDE SEQUENCE</scope>
</reference>
<keyword evidence="8" id="KW-1185">Reference proteome</keyword>
<evidence type="ECO:0000256" key="2">
    <source>
        <dbReference type="ARBA" id="ARBA00004496"/>
    </source>
</evidence>
<feature type="non-terminal residue" evidence="7">
    <location>
        <position position="1"/>
    </location>
</feature>
<evidence type="ECO:0000313" key="8">
    <source>
        <dbReference type="Proteomes" id="UP000678393"/>
    </source>
</evidence>
<evidence type="ECO:0000313" key="7">
    <source>
        <dbReference type="EMBL" id="CAG5135278.1"/>
    </source>
</evidence>
<dbReference type="Pfam" id="PF22544">
    <property type="entry name" value="HYDIN_VesB_CFA65-like_Ig"/>
    <property type="match status" value="1"/>
</dbReference>
<dbReference type="PANTHER" id="PTHR23053:SF0">
    <property type="entry name" value="HYDROCEPHALUS-INDUCING PROTEIN HOMOLOG"/>
    <property type="match status" value="1"/>
</dbReference>
<dbReference type="EMBL" id="CAJHNH020008124">
    <property type="protein sequence ID" value="CAG5135278.1"/>
    <property type="molecule type" value="Genomic_DNA"/>
</dbReference>
<feature type="domain" description="HYDIN/VesB/CFA65-like Ig-like" evidence="6">
    <location>
        <begin position="1"/>
        <end position="52"/>
    </location>
</feature>
<protein>
    <recommendedName>
        <fullName evidence="6">HYDIN/VesB/CFA65-like Ig-like domain-containing protein</fullName>
    </recommendedName>
</protein>
<dbReference type="InterPro" id="IPR033305">
    <property type="entry name" value="Hydin-like"/>
</dbReference>
<sequence>PFSVNPDIGALGVNESMQVTVEFKPLTVGDHKESMRLKYDTGEEIFIGLYGAAHEANIRLDKNSIRIENTYISMASQRTVVIMNHSDIIAHFRWSKFATQDDEDQRRLLQQIELDREENSDTDTFLEECVTDPMLRDKLSILSRTFQNRKR</sequence>
<keyword evidence="3" id="KW-0963">Cytoplasm</keyword>
<dbReference type="Gene3D" id="2.60.40.10">
    <property type="entry name" value="Immunoglobulins"/>
    <property type="match status" value="2"/>
</dbReference>
<dbReference type="PANTHER" id="PTHR23053">
    <property type="entry name" value="DLEC1 DELETED IN LUNG AND ESOPHAGEAL CANCER 1"/>
    <property type="match status" value="1"/>
</dbReference>
<feature type="non-terminal residue" evidence="7">
    <location>
        <position position="151"/>
    </location>
</feature>
<evidence type="ECO:0000256" key="5">
    <source>
        <dbReference type="ARBA" id="ARBA00023273"/>
    </source>
</evidence>
<dbReference type="GO" id="GO:0005930">
    <property type="term" value="C:axoneme"/>
    <property type="evidence" value="ECO:0007669"/>
    <property type="project" value="TreeGrafter"/>
</dbReference>
<dbReference type="AlphaFoldDB" id="A0A8S4A4N8"/>
<keyword evidence="5" id="KW-0966">Cell projection</keyword>
<dbReference type="GO" id="GO:1904158">
    <property type="term" value="P:axonemal central apparatus assembly"/>
    <property type="evidence" value="ECO:0007669"/>
    <property type="project" value="TreeGrafter"/>
</dbReference>
<proteinExistence type="predicted"/>
<organism evidence="7 8">
    <name type="scientific">Candidula unifasciata</name>
    <dbReference type="NCBI Taxonomy" id="100452"/>
    <lineage>
        <taxon>Eukaryota</taxon>
        <taxon>Metazoa</taxon>
        <taxon>Spiralia</taxon>
        <taxon>Lophotrochozoa</taxon>
        <taxon>Mollusca</taxon>
        <taxon>Gastropoda</taxon>
        <taxon>Heterobranchia</taxon>
        <taxon>Euthyneura</taxon>
        <taxon>Panpulmonata</taxon>
        <taxon>Eupulmonata</taxon>
        <taxon>Stylommatophora</taxon>
        <taxon>Helicina</taxon>
        <taxon>Helicoidea</taxon>
        <taxon>Geomitridae</taxon>
        <taxon>Candidula</taxon>
    </lineage>
</organism>
<dbReference type="InterPro" id="IPR013783">
    <property type="entry name" value="Ig-like_fold"/>
</dbReference>
<accession>A0A8S4A4N8</accession>
<dbReference type="Proteomes" id="UP000678393">
    <property type="component" value="Unassembled WGS sequence"/>
</dbReference>
<name>A0A8S4A4N8_9EUPU</name>
<dbReference type="OrthoDB" id="442692at2759"/>
<comment type="subcellular location">
    <subcellularLocation>
        <location evidence="1">Cell projection</location>
        <location evidence="1">Cilium</location>
    </subcellularLocation>
    <subcellularLocation>
        <location evidence="2">Cytoplasm</location>
    </subcellularLocation>
</comment>
<evidence type="ECO:0000259" key="6">
    <source>
        <dbReference type="Pfam" id="PF22544"/>
    </source>
</evidence>
<evidence type="ECO:0000256" key="4">
    <source>
        <dbReference type="ARBA" id="ARBA00023069"/>
    </source>
</evidence>
<evidence type="ECO:0000256" key="1">
    <source>
        <dbReference type="ARBA" id="ARBA00004138"/>
    </source>
</evidence>
<dbReference type="GO" id="GO:0003341">
    <property type="term" value="P:cilium movement"/>
    <property type="evidence" value="ECO:0007669"/>
    <property type="project" value="TreeGrafter"/>
</dbReference>
<comment type="caution">
    <text evidence="7">The sequence shown here is derived from an EMBL/GenBank/DDBJ whole genome shotgun (WGS) entry which is preliminary data.</text>
</comment>
<gene>
    <name evidence="7" type="ORF">CUNI_LOCUS20836</name>
</gene>
<keyword evidence="4" id="KW-0969">Cilium</keyword>